<organism evidence="1">
    <name type="scientific">Klebsiella phage Kpn74</name>
    <dbReference type="NCBI Taxonomy" id="3044026"/>
    <lineage>
        <taxon>Viruses</taxon>
        <taxon>Duplodnaviria</taxon>
        <taxon>Heunggongvirae</taxon>
        <taxon>Uroviricota</taxon>
        <taxon>Caudoviricetes</taxon>
    </lineage>
</organism>
<name>A0AAT9V579_9CAUD</name>
<reference evidence="1" key="1">
    <citation type="journal article" date="2024" name="Can. J. Microbiol.">
        <title>Biological and genomic characteristics of three novel bacteriophages and a phage-plasmid of Klebsiella pneumoniae.</title>
        <authorList>
            <person name="Uskudar-Guclu A."/>
            <person name="Unlu S."/>
            <person name="Salih-Dogan H."/>
            <person name="Yalcin S."/>
            <person name="Basustaoglu A."/>
        </authorList>
    </citation>
    <scope>NUCLEOTIDE SEQUENCE</scope>
</reference>
<proteinExistence type="predicted"/>
<accession>A0AAT9V579</accession>
<sequence>MQNMLNRSAGLFGTGQVSMPISTAFSSSLANVRRLSRLAVFSLFSVRDSKSVLLLRRFPLANSWRQVSRSPRNLCRSLKSLHSSWGSSSKVG</sequence>
<protein>
    <submittedName>
        <fullName evidence="1">Uncharacterized protein</fullName>
    </submittedName>
</protein>
<dbReference type="EMBL" id="OQ790078">
    <property type="protein sequence ID" value="WJE88327.1"/>
    <property type="molecule type" value="Genomic_DNA"/>
</dbReference>
<evidence type="ECO:0000313" key="1">
    <source>
        <dbReference type="EMBL" id="WJE88327.1"/>
    </source>
</evidence>